<keyword evidence="2" id="KW-1185">Reference proteome</keyword>
<protein>
    <submittedName>
        <fullName evidence="1">Uncharacterized protein</fullName>
    </submittedName>
</protein>
<evidence type="ECO:0000313" key="2">
    <source>
        <dbReference type="Proteomes" id="UP000828941"/>
    </source>
</evidence>
<dbReference type="EMBL" id="CM039430">
    <property type="protein sequence ID" value="KAI4346265.1"/>
    <property type="molecule type" value="Genomic_DNA"/>
</dbReference>
<reference evidence="1 2" key="1">
    <citation type="journal article" date="2022" name="DNA Res.">
        <title>Chromosomal-level genome assembly of the orchid tree Bauhinia variegata (Leguminosae; Cercidoideae) supports the allotetraploid origin hypothesis of Bauhinia.</title>
        <authorList>
            <person name="Zhong Y."/>
            <person name="Chen Y."/>
            <person name="Zheng D."/>
            <person name="Pang J."/>
            <person name="Liu Y."/>
            <person name="Luo S."/>
            <person name="Meng S."/>
            <person name="Qian L."/>
            <person name="Wei D."/>
            <person name="Dai S."/>
            <person name="Zhou R."/>
        </authorList>
    </citation>
    <scope>NUCLEOTIDE SEQUENCE [LARGE SCALE GENOMIC DNA]</scope>
    <source>
        <strain evidence="1">BV-YZ2020</strain>
    </source>
</reference>
<sequence length="77" mass="8214">MSNTDQNQHNVAYPSKDSTEAGSYPPVALPPPAVTLPTNEGYHKKVDPTCETTSKGDGFWRGCCAGLCCACCLDICF</sequence>
<gene>
    <name evidence="1" type="ORF">L6164_013331</name>
</gene>
<comment type="caution">
    <text evidence="1">The sequence shown here is derived from an EMBL/GenBank/DDBJ whole genome shotgun (WGS) entry which is preliminary data.</text>
</comment>
<proteinExistence type="predicted"/>
<accession>A0ACB9PI79</accession>
<name>A0ACB9PI79_BAUVA</name>
<evidence type="ECO:0000313" key="1">
    <source>
        <dbReference type="EMBL" id="KAI4346265.1"/>
    </source>
</evidence>
<dbReference type="Proteomes" id="UP000828941">
    <property type="component" value="Chromosome 5"/>
</dbReference>
<organism evidence="1 2">
    <name type="scientific">Bauhinia variegata</name>
    <name type="common">Purple orchid tree</name>
    <name type="synonym">Phanera variegata</name>
    <dbReference type="NCBI Taxonomy" id="167791"/>
    <lineage>
        <taxon>Eukaryota</taxon>
        <taxon>Viridiplantae</taxon>
        <taxon>Streptophyta</taxon>
        <taxon>Embryophyta</taxon>
        <taxon>Tracheophyta</taxon>
        <taxon>Spermatophyta</taxon>
        <taxon>Magnoliopsida</taxon>
        <taxon>eudicotyledons</taxon>
        <taxon>Gunneridae</taxon>
        <taxon>Pentapetalae</taxon>
        <taxon>rosids</taxon>
        <taxon>fabids</taxon>
        <taxon>Fabales</taxon>
        <taxon>Fabaceae</taxon>
        <taxon>Cercidoideae</taxon>
        <taxon>Cercideae</taxon>
        <taxon>Bauhiniinae</taxon>
        <taxon>Bauhinia</taxon>
    </lineage>
</organism>